<dbReference type="InterPro" id="IPR021253">
    <property type="entry name" value="ZrgA-like"/>
</dbReference>
<reference evidence="3 4" key="1">
    <citation type="journal article" date="2013" name="ISME J.">
        <title>Comparative genomics of pathogenic lineages of Vibrio nigripulchritudo identifies virulence-associated traits.</title>
        <authorList>
            <person name="Goudenege D."/>
            <person name="Labreuche Y."/>
            <person name="Krin E."/>
            <person name="Ansquer D."/>
            <person name="Mangenot S."/>
            <person name="Calteau A."/>
            <person name="Medigue C."/>
            <person name="Mazel D."/>
            <person name="Polz M.F."/>
            <person name="Le Roux F."/>
        </authorList>
    </citation>
    <scope>NUCLEOTIDE SEQUENCE [LARGE SCALE GENOMIC DNA]</scope>
    <source>
        <strain evidence="4">SnF1</strain>
    </source>
</reference>
<keyword evidence="2" id="KW-0732">Signal</keyword>
<accession>U4K1L3</accession>
<dbReference type="KEGG" id="vni:VIBNI_A3128"/>
<feature type="chain" id="PRO_5004649978" evidence="2">
    <location>
        <begin position="22"/>
        <end position="262"/>
    </location>
</feature>
<dbReference type="eggNOG" id="COG0803">
    <property type="taxonomic scope" value="Bacteria"/>
</dbReference>
<evidence type="ECO:0000313" key="4">
    <source>
        <dbReference type="Proteomes" id="UP000016895"/>
    </source>
</evidence>
<dbReference type="OrthoDB" id="7346546at2"/>
<dbReference type="STRING" id="28173.VIBNI_A3128"/>
<name>U4K1L3_9VIBR</name>
<dbReference type="Pfam" id="PF10986">
    <property type="entry name" value="ZrgA"/>
    <property type="match status" value="2"/>
</dbReference>
<feature type="signal peptide" evidence="2">
    <location>
        <begin position="1"/>
        <end position="21"/>
    </location>
</feature>
<keyword evidence="4" id="KW-1185">Reference proteome</keyword>
<dbReference type="Proteomes" id="UP000016895">
    <property type="component" value="Chromosome 1"/>
</dbReference>
<evidence type="ECO:0000256" key="2">
    <source>
        <dbReference type="SAM" id="SignalP"/>
    </source>
</evidence>
<dbReference type="EMBL" id="FO203526">
    <property type="protein sequence ID" value="CCO59141.1"/>
    <property type="molecule type" value="Genomic_DNA"/>
</dbReference>
<dbReference type="PATRIC" id="fig|1260221.3.peg.2971"/>
<organism evidence="3 4">
    <name type="scientific">Vibrio nigripulchritudo</name>
    <dbReference type="NCBI Taxonomy" id="28173"/>
    <lineage>
        <taxon>Bacteria</taxon>
        <taxon>Pseudomonadati</taxon>
        <taxon>Pseudomonadota</taxon>
        <taxon>Gammaproteobacteria</taxon>
        <taxon>Vibrionales</taxon>
        <taxon>Vibrionaceae</taxon>
        <taxon>Vibrio</taxon>
    </lineage>
</organism>
<evidence type="ECO:0000256" key="1">
    <source>
        <dbReference type="SAM" id="MobiDB-lite"/>
    </source>
</evidence>
<feature type="region of interest" description="Disordered" evidence="1">
    <location>
        <begin position="108"/>
        <end position="202"/>
    </location>
</feature>
<gene>
    <name evidence="3" type="ORF">VIBNI_A3128</name>
</gene>
<dbReference type="RefSeq" id="WP_022551692.1">
    <property type="nucleotide sequence ID" value="NC_022528.1"/>
</dbReference>
<protein>
    <submittedName>
        <fullName evidence="3">Putative ABC-type metal ion transport system, periplasmic component/surface adhesin</fullName>
    </submittedName>
</protein>
<dbReference type="AlphaFoldDB" id="U4K1L3"/>
<evidence type="ECO:0000313" key="3">
    <source>
        <dbReference type="EMBL" id="CCO59141.1"/>
    </source>
</evidence>
<proteinExistence type="predicted"/>
<sequence>MNHVFKLSLLAAAIVTTSAQAEEFRQHDAHVHGVVELNIAQDGNELLMEIHAPGADVVGFESAPKNAEQTKQLKEALATLNQANNVMTLSSAAHCKATFTEVRHTLGEDESHDDHDKHDHDKHEHHDHDKHDHDKHEHHDHDKHDHDKHEHHDHDKHDHDKHEHHDHDKHDHDKHEHHDHDKHDHDKHEHHDHEGHDHEEHGGHGEFIVEYHFDCEHIEKLSQIDTQWFKQFPSTEKMSVNMITDKAQVATELTPNNHKVSF</sequence>